<evidence type="ECO:0000313" key="5">
    <source>
        <dbReference type="Proteomes" id="UP000095038"/>
    </source>
</evidence>
<dbReference type="InParanoid" id="A0A1D2VFR2"/>
<evidence type="ECO:0000313" key="4">
    <source>
        <dbReference type="EMBL" id="ODV60465.1"/>
    </source>
</evidence>
<keyword evidence="2" id="KW-0325">Glycoprotein</keyword>
<protein>
    <submittedName>
        <fullName evidence="4">Uncharacterized protein</fullName>
    </submittedName>
</protein>
<name>A0A1D2VFR2_9ASCO</name>
<dbReference type="Pfam" id="PF13928">
    <property type="entry name" value="Flocculin_t3"/>
    <property type="match status" value="1"/>
</dbReference>
<organism evidence="4 5">
    <name type="scientific">Ascoidea rubescens DSM 1968</name>
    <dbReference type="NCBI Taxonomy" id="1344418"/>
    <lineage>
        <taxon>Eukaryota</taxon>
        <taxon>Fungi</taxon>
        <taxon>Dikarya</taxon>
        <taxon>Ascomycota</taxon>
        <taxon>Saccharomycotina</taxon>
        <taxon>Saccharomycetes</taxon>
        <taxon>Ascoideaceae</taxon>
        <taxon>Ascoidea</taxon>
    </lineage>
</organism>
<dbReference type="RefSeq" id="XP_020046772.1">
    <property type="nucleotide sequence ID" value="XM_020194938.1"/>
</dbReference>
<keyword evidence="5" id="KW-1185">Reference proteome</keyword>
<evidence type="ECO:0000256" key="3">
    <source>
        <dbReference type="SAM" id="SignalP"/>
    </source>
</evidence>
<dbReference type="GeneID" id="30968574"/>
<dbReference type="Proteomes" id="UP000095038">
    <property type="component" value="Unassembled WGS sequence"/>
</dbReference>
<evidence type="ECO:0000256" key="2">
    <source>
        <dbReference type="ARBA" id="ARBA00023180"/>
    </source>
</evidence>
<dbReference type="InterPro" id="IPR025928">
    <property type="entry name" value="Flocculin_t3_rpt"/>
</dbReference>
<dbReference type="STRING" id="1344418.A0A1D2VFR2"/>
<feature type="signal peptide" evidence="3">
    <location>
        <begin position="1"/>
        <end position="18"/>
    </location>
</feature>
<dbReference type="AlphaFoldDB" id="A0A1D2VFR2"/>
<feature type="chain" id="PRO_5008910436" evidence="3">
    <location>
        <begin position="19"/>
        <end position="126"/>
    </location>
</feature>
<evidence type="ECO:0000256" key="1">
    <source>
        <dbReference type="ARBA" id="ARBA00022729"/>
    </source>
</evidence>
<keyword evidence="1 3" id="KW-0732">Signal</keyword>
<reference evidence="5" key="1">
    <citation type="submission" date="2016-05" db="EMBL/GenBank/DDBJ databases">
        <title>Comparative genomics of biotechnologically important yeasts.</title>
        <authorList>
            <consortium name="DOE Joint Genome Institute"/>
            <person name="Riley R."/>
            <person name="Haridas S."/>
            <person name="Wolfe K.H."/>
            <person name="Lopes M.R."/>
            <person name="Hittinger C.T."/>
            <person name="Goker M."/>
            <person name="Salamov A."/>
            <person name="Wisecaver J."/>
            <person name="Long T.M."/>
            <person name="Aerts A.L."/>
            <person name="Barry K."/>
            <person name="Choi C."/>
            <person name="Clum A."/>
            <person name="Coughlan A.Y."/>
            <person name="Deshpande S."/>
            <person name="Douglass A.P."/>
            <person name="Hanson S.J."/>
            <person name="Klenk H.-P."/>
            <person name="Labutti K."/>
            <person name="Lapidus A."/>
            <person name="Lindquist E."/>
            <person name="Lipzen A."/>
            <person name="Meier-Kolthoff J.P."/>
            <person name="Ohm R.A."/>
            <person name="Otillar R.P."/>
            <person name="Pangilinan J."/>
            <person name="Peng Y."/>
            <person name="Rokas A."/>
            <person name="Rosa C.A."/>
            <person name="Scheuner C."/>
            <person name="Sibirny A.A."/>
            <person name="Slot J.C."/>
            <person name="Stielow J.B."/>
            <person name="Sun H."/>
            <person name="Kurtzman C.P."/>
            <person name="Blackwell M."/>
            <person name="Grigoriev I.V."/>
            <person name="Jeffries T.W."/>
        </authorList>
    </citation>
    <scope>NUCLEOTIDE SEQUENCE [LARGE SCALE GENOMIC DNA]</scope>
    <source>
        <strain evidence="5">DSM 1968</strain>
    </source>
</reference>
<sequence length="126" mass="13049">MQFSKALLASTIASLASAAYLNSTLTVTNTEIGTTVITVTSCESVTVCTEKPVTTGVTVVTSTVRGTETVYTTYCPLPEETVTTFPSRPTPSRNTTVPDIDENINAGSKLGLGLSGVVALAGLLFL</sequence>
<gene>
    <name evidence="4" type="ORF">ASCRUDRAFT_8685</name>
</gene>
<accession>A0A1D2VFR2</accession>
<proteinExistence type="predicted"/>
<dbReference type="EMBL" id="KV454482">
    <property type="protein sequence ID" value="ODV60465.1"/>
    <property type="molecule type" value="Genomic_DNA"/>
</dbReference>